<dbReference type="AlphaFoldDB" id="A0A9D9DS27"/>
<reference evidence="2" key="2">
    <citation type="journal article" date="2021" name="PeerJ">
        <title>Extensive microbial diversity within the chicken gut microbiome revealed by metagenomics and culture.</title>
        <authorList>
            <person name="Gilroy R."/>
            <person name="Ravi A."/>
            <person name="Getino M."/>
            <person name="Pursley I."/>
            <person name="Horton D.L."/>
            <person name="Alikhan N.F."/>
            <person name="Baker D."/>
            <person name="Gharbi K."/>
            <person name="Hall N."/>
            <person name="Watson M."/>
            <person name="Adriaenssens E.M."/>
            <person name="Foster-Nyarko E."/>
            <person name="Jarju S."/>
            <person name="Secka A."/>
            <person name="Antonio M."/>
            <person name="Oren A."/>
            <person name="Chaudhuri R.R."/>
            <person name="La Ragione R."/>
            <person name="Hildebrand F."/>
            <person name="Pallen M.J."/>
        </authorList>
    </citation>
    <scope>NUCLEOTIDE SEQUENCE</scope>
    <source>
        <strain evidence="2">2889</strain>
    </source>
</reference>
<feature type="chain" id="PRO_5039348021" evidence="1">
    <location>
        <begin position="23"/>
        <end position="213"/>
    </location>
</feature>
<protein>
    <submittedName>
        <fullName evidence="2">Uncharacterized protein</fullName>
    </submittedName>
</protein>
<feature type="signal peptide" evidence="1">
    <location>
        <begin position="1"/>
        <end position="22"/>
    </location>
</feature>
<comment type="caution">
    <text evidence="2">The sequence shown here is derived from an EMBL/GenBank/DDBJ whole genome shotgun (WGS) entry which is preliminary data.</text>
</comment>
<dbReference type="Proteomes" id="UP000823612">
    <property type="component" value="Unassembled WGS sequence"/>
</dbReference>
<proteinExistence type="predicted"/>
<keyword evidence="1" id="KW-0732">Signal</keyword>
<accession>A0A9D9DS27</accession>
<evidence type="ECO:0000256" key="1">
    <source>
        <dbReference type="SAM" id="SignalP"/>
    </source>
</evidence>
<sequence>MRKVRMFFCLMLLGMVLSIGQAQITVQKFEEEIPICRWTYGGEGGDMSLMFYPDKEWVQTFAVRFESGDSSRLVYKDAGEHRKVMEFRNTDWKQRNRNLRKLDSVWFPPMFDAYLYKQDGKYGLMTENGVGVAAPAYDRIVYLYQYYAAEQTWALCPLILVQANRQYALLHYTGFIVTEFCKTIEELPGAWLMTRANEFKINEKVMPESLWGY</sequence>
<gene>
    <name evidence="2" type="ORF">IAB08_01270</name>
</gene>
<organism evidence="2 3">
    <name type="scientific">Candidatus Pullibacteroides excrementavium</name>
    <dbReference type="NCBI Taxonomy" id="2840905"/>
    <lineage>
        <taxon>Bacteria</taxon>
        <taxon>Pseudomonadati</taxon>
        <taxon>Bacteroidota</taxon>
        <taxon>Bacteroidia</taxon>
        <taxon>Bacteroidales</taxon>
        <taxon>Candidatus Pullibacteroides</taxon>
    </lineage>
</organism>
<reference evidence="2" key="1">
    <citation type="submission" date="2020-10" db="EMBL/GenBank/DDBJ databases">
        <authorList>
            <person name="Gilroy R."/>
        </authorList>
    </citation>
    <scope>NUCLEOTIDE SEQUENCE</scope>
    <source>
        <strain evidence="2">2889</strain>
    </source>
</reference>
<name>A0A9D9DS27_9BACT</name>
<evidence type="ECO:0000313" key="2">
    <source>
        <dbReference type="EMBL" id="MBO8431910.1"/>
    </source>
</evidence>
<dbReference type="EMBL" id="JADIMZ010000017">
    <property type="protein sequence ID" value="MBO8431910.1"/>
    <property type="molecule type" value="Genomic_DNA"/>
</dbReference>
<evidence type="ECO:0000313" key="3">
    <source>
        <dbReference type="Proteomes" id="UP000823612"/>
    </source>
</evidence>